<dbReference type="Proteomes" id="UP000184440">
    <property type="component" value="Unassembled WGS sequence"/>
</dbReference>
<feature type="transmembrane region" description="Helical" evidence="1">
    <location>
        <begin position="38"/>
        <end position="57"/>
    </location>
</feature>
<evidence type="ECO:0008006" key="4">
    <source>
        <dbReference type="Google" id="ProtNLM"/>
    </source>
</evidence>
<keyword evidence="3" id="KW-1185">Reference proteome</keyword>
<keyword evidence="1" id="KW-0472">Membrane</keyword>
<protein>
    <recommendedName>
        <fullName evidence="4">Major facilitator superfamily (MFS) profile domain-containing protein</fullName>
    </recommendedName>
</protein>
<dbReference type="RefSeq" id="WP_073259558.1">
    <property type="nucleotide sequence ID" value="NZ_FRCS01000006.1"/>
</dbReference>
<name>A0A1M7R332_9ACTN</name>
<dbReference type="OrthoDB" id="151222at2"/>
<evidence type="ECO:0000313" key="3">
    <source>
        <dbReference type="Proteomes" id="UP000184440"/>
    </source>
</evidence>
<organism evidence="2 3">
    <name type="scientific">Cryptosporangium aurantiacum</name>
    <dbReference type="NCBI Taxonomy" id="134849"/>
    <lineage>
        <taxon>Bacteria</taxon>
        <taxon>Bacillati</taxon>
        <taxon>Actinomycetota</taxon>
        <taxon>Actinomycetes</taxon>
        <taxon>Cryptosporangiales</taxon>
        <taxon>Cryptosporangiaceae</taxon>
        <taxon>Cryptosporangium</taxon>
    </lineage>
</organism>
<dbReference type="AlphaFoldDB" id="A0A1M7R332"/>
<evidence type="ECO:0000256" key="1">
    <source>
        <dbReference type="SAM" id="Phobius"/>
    </source>
</evidence>
<gene>
    <name evidence="2" type="ORF">SAMN05443668_106221</name>
</gene>
<keyword evidence="1" id="KW-1133">Transmembrane helix</keyword>
<dbReference type="EMBL" id="FRCS01000006">
    <property type="protein sequence ID" value="SHN39207.1"/>
    <property type="molecule type" value="Genomic_DNA"/>
</dbReference>
<keyword evidence="1" id="KW-0812">Transmembrane</keyword>
<sequence>MRVTSLWIVFFVNGAVLSSWAPRIPDVQERLQLTDSALGLALFGVAAGSVPALLLTARLLRSLRSGAVCVGTALLFRS</sequence>
<reference evidence="2 3" key="1">
    <citation type="submission" date="2016-11" db="EMBL/GenBank/DDBJ databases">
        <authorList>
            <person name="Jaros S."/>
            <person name="Januszkiewicz K."/>
            <person name="Wedrychowicz H."/>
        </authorList>
    </citation>
    <scope>NUCLEOTIDE SEQUENCE [LARGE SCALE GENOMIC DNA]</scope>
    <source>
        <strain evidence="2 3">DSM 46144</strain>
    </source>
</reference>
<dbReference type="STRING" id="134849.SAMN05443668_106221"/>
<proteinExistence type="predicted"/>
<evidence type="ECO:0000313" key="2">
    <source>
        <dbReference type="EMBL" id="SHN39207.1"/>
    </source>
</evidence>
<accession>A0A1M7R332</accession>